<dbReference type="OMA" id="WIVAQSY"/>
<sequence length="136" mass="15360">MELFGNHNNIIKKKLQSGPYHALYTSPEIQNDILGIMANLVRHKITSPIKESQMFSLQVDGTKDNSKVEQMVSVLCYLDKDTVTMHEQFLTYHPAHNLTAESLTQYMQECLPKQGLDPKWIVAQSYDGAAVMSGKC</sequence>
<reference evidence="2" key="1">
    <citation type="submission" date="2017-05" db="UniProtKB">
        <authorList>
            <consortium name="EnsemblMetazoa"/>
        </authorList>
    </citation>
    <scope>IDENTIFICATION</scope>
</reference>
<proteinExistence type="predicted"/>
<organism evidence="2">
    <name type="scientific">Amphimedon queenslandica</name>
    <name type="common">Sponge</name>
    <dbReference type="NCBI Taxonomy" id="400682"/>
    <lineage>
        <taxon>Eukaryota</taxon>
        <taxon>Metazoa</taxon>
        <taxon>Porifera</taxon>
        <taxon>Demospongiae</taxon>
        <taxon>Heteroscleromorpha</taxon>
        <taxon>Haplosclerida</taxon>
        <taxon>Niphatidae</taxon>
        <taxon>Amphimedon</taxon>
    </lineage>
</organism>
<name>A0A1X7SU50_AMPQE</name>
<evidence type="ECO:0000313" key="2">
    <source>
        <dbReference type="EnsemblMetazoa" id="Aqu2.1.05520_001"/>
    </source>
</evidence>
<dbReference type="AlphaFoldDB" id="A0A1X7SU50"/>
<dbReference type="EnsemblMetazoa" id="Aqu2.1.05520_001">
    <property type="protein sequence ID" value="Aqu2.1.05520_001"/>
    <property type="gene ID" value="Aqu2.1.05520"/>
</dbReference>
<dbReference type="InParanoid" id="A0A1X7SU50"/>
<dbReference type="STRING" id="400682.A0A1X7SU50"/>
<accession>A0A1X7SU50</accession>
<dbReference type="InterPro" id="IPR025398">
    <property type="entry name" value="DUF4371"/>
</dbReference>
<dbReference type="PANTHER" id="PTHR45749">
    <property type="match status" value="1"/>
</dbReference>
<feature type="domain" description="DUF4371" evidence="1">
    <location>
        <begin position="7"/>
        <end position="135"/>
    </location>
</feature>
<protein>
    <recommendedName>
        <fullName evidence="1">DUF4371 domain-containing protein</fullName>
    </recommendedName>
</protein>
<evidence type="ECO:0000259" key="1">
    <source>
        <dbReference type="Pfam" id="PF14291"/>
    </source>
</evidence>
<dbReference type="Pfam" id="PF14291">
    <property type="entry name" value="DUF4371"/>
    <property type="match status" value="1"/>
</dbReference>
<dbReference type="PANTHER" id="PTHR45749:SF37">
    <property type="entry name" value="OS05G0311600 PROTEIN"/>
    <property type="match status" value="1"/>
</dbReference>